<protein>
    <submittedName>
        <fullName evidence="1">Uncharacterized protein</fullName>
    </submittedName>
</protein>
<dbReference type="EMBL" id="CM045868">
    <property type="protein sequence ID" value="KAI7957001.1"/>
    <property type="molecule type" value="Genomic_DNA"/>
</dbReference>
<reference evidence="1 2" key="3">
    <citation type="journal article" date="2022" name="Microbiol. Spectr.">
        <title>Folding features and dynamics of 3D genome architecture in plant fungal pathogens.</title>
        <authorList>
            <person name="Xia C."/>
        </authorList>
    </citation>
    <scope>NUCLEOTIDE SEQUENCE [LARGE SCALE GENOMIC DNA]</scope>
    <source>
        <strain evidence="1 2">93-210</strain>
    </source>
</reference>
<evidence type="ECO:0000313" key="2">
    <source>
        <dbReference type="Proteomes" id="UP001060170"/>
    </source>
</evidence>
<comment type="caution">
    <text evidence="1">The sequence shown here is derived from an EMBL/GenBank/DDBJ whole genome shotgun (WGS) entry which is preliminary data.</text>
</comment>
<proteinExistence type="predicted"/>
<organism evidence="1 2">
    <name type="scientific">Puccinia striiformis f. sp. tritici</name>
    <dbReference type="NCBI Taxonomy" id="168172"/>
    <lineage>
        <taxon>Eukaryota</taxon>
        <taxon>Fungi</taxon>
        <taxon>Dikarya</taxon>
        <taxon>Basidiomycota</taxon>
        <taxon>Pucciniomycotina</taxon>
        <taxon>Pucciniomycetes</taxon>
        <taxon>Pucciniales</taxon>
        <taxon>Pucciniaceae</taxon>
        <taxon>Puccinia</taxon>
    </lineage>
</organism>
<name>A0ACC0ENV1_9BASI</name>
<reference evidence="2" key="1">
    <citation type="journal article" date="2018" name="BMC Genomics">
        <title>Genomic insights into host adaptation between the wheat stripe rust pathogen (Puccinia striiformis f. sp. tritici) and the barley stripe rust pathogen (Puccinia striiformis f. sp. hordei).</title>
        <authorList>
            <person name="Xia C."/>
            <person name="Wang M."/>
            <person name="Yin C."/>
            <person name="Cornejo O.E."/>
            <person name="Hulbert S.H."/>
            <person name="Chen X."/>
        </authorList>
    </citation>
    <scope>NUCLEOTIDE SEQUENCE [LARGE SCALE GENOMIC DNA]</scope>
    <source>
        <strain evidence="2">93-210</strain>
    </source>
</reference>
<reference evidence="2" key="2">
    <citation type="journal article" date="2018" name="Mol. Plant Microbe Interact.">
        <title>Genome sequence resources for the wheat stripe rust pathogen (Puccinia striiformis f. sp. tritici) and the barley stripe rust pathogen (Puccinia striiformis f. sp. hordei).</title>
        <authorList>
            <person name="Xia C."/>
            <person name="Wang M."/>
            <person name="Yin C."/>
            <person name="Cornejo O.E."/>
            <person name="Hulbert S.H."/>
            <person name="Chen X."/>
        </authorList>
    </citation>
    <scope>NUCLEOTIDE SEQUENCE [LARGE SCALE GENOMIC DNA]</scope>
    <source>
        <strain evidence="2">93-210</strain>
    </source>
</reference>
<evidence type="ECO:0000313" key="1">
    <source>
        <dbReference type="EMBL" id="KAI7957001.1"/>
    </source>
</evidence>
<dbReference type="Proteomes" id="UP001060170">
    <property type="component" value="Chromosome 4"/>
</dbReference>
<keyword evidence="2" id="KW-1185">Reference proteome</keyword>
<accession>A0ACC0ENV1</accession>
<gene>
    <name evidence="1" type="ORF">MJO28_004096</name>
</gene>
<sequence>MTCGASPPEAIPPAGIGVEVNNIKADRSELHFHQPTILHFEPTHRQLPRLHPTSNFLDTVQAAKMQFILATILAVSLLQGTLAAPAPIAAQTDTLKQAPSLDKRLYLGGGLGGSLLGTGFVGGYNGYSPLGYAPQYISTSSSGANSVYTTEAKFNTVPRIPGLTLTPPTDILISTVASCTLETRMNIPTFLNHISPNLLNSTPIPRPKPPTRPLIPINLISNPLGLSYDNDVLHRNVFLFYTLMLPIVVFLVLSQPSGD</sequence>